<proteinExistence type="predicted"/>
<evidence type="ECO:0000256" key="1">
    <source>
        <dbReference type="SAM" id="MobiDB-lite"/>
    </source>
</evidence>
<dbReference type="Proteomes" id="UP001151532">
    <property type="component" value="Chromosome 9"/>
</dbReference>
<dbReference type="EMBL" id="JAPFFK010000018">
    <property type="protein sequence ID" value="KAJ6691642.1"/>
    <property type="molecule type" value="Genomic_DNA"/>
</dbReference>
<keyword evidence="3" id="KW-1185">Reference proteome</keyword>
<evidence type="ECO:0000313" key="3">
    <source>
        <dbReference type="Proteomes" id="UP001151532"/>
    </source>
</evidence>
<reference evidence="2" key="2">
    <citation type="journal article" date="2023" name="Int. J. Mol. Sci.">
        <title>De Novo Assembly and Annotation of 11 Diverse Shrub Willow (Salix) Genomes Reveals Novel Gene Organization in Sex-Linked Regions.</title>
        <authorList>
            <person name="Hyden B."/>
            <person name="Feng K."/>
            <person name="Yates T.B."/>
            <person name="Jawdy S."/>
            <person name="Cereghino C."/>
            <person name="Smart L.B."/>
            <person name="Muchero W."/>
        </authorList>
    </citation>
    <scope>NUCLEOTIDE SEQUENCE</scope>
    <source>
        <tissue evidence="2">Shoot tip</tissue>
    </source>
</reference>
<reference evidence="2" key="1">
    <citation type="submission" date="2022-11" db="EMBL/GenBank/DDBJ databases">
        <authorList>
            <person name="Hyden B.L."/>
            <person name="Feng K."/>
            <person name="Yates T."/>
            <person name="Jawdy S."/>
            <person name="Smart L.B."/>
            <person name="Muchero W."/>
        </authorList>
    </citation>
    <scope>NUCLEOTIDE SEQUENCE</scope>
    <source>
        <tissue evidence="2">Shoot tip</tissue>
    </source>
</reference>
<dbReference type="AlphaFoldDB" id="A0A9Q0PPC8"/>
<comment type="caution">
    <text evidence="2">The sequence shown here is derived from an EMBL/GenBank/DDBJ whole genome shotgun (WGS) entry which is preliminary data.</text>
</comment>
<name>A0A9Q0PPC8_SALPP</name>
<organism evidence="2 3">
    <name type="scientific">Salix purpurea</name>
    <name type="common">Purple osier willow</name>
    <dbReference type="NCBI Taxonomy" id="77065"/>
    <lineage>
        <taxon>Eukaryota</taxon>
        <taxon>Viridiplantae</taxon>
        <taxon>Streptophyta</taxon>
        <taxon>Embryophyta</taxon>
        <taxon>Tracheophyta</taxon>
        <taxon>Spermatophyta</taxon>
        <taxon>Magnoliopsida</taxon>
        <taxon>eudicotyledons</taxon>
        <taxon>Gunneridae</taxon>
        <taxon>Pentapetalae</taxon>
        <taxon>rosids</taxon>
        <taxon>fabids</taxon>
        <taxon>Malpighiales</taxon>
        <taxon>Salicaceae</taxon>
        <taxon>Saliceae</taxon>
        <taxon>Salix</taxon>
    </lineage>
</organism>
<protein>
    <submittedName>
        <fullName evidence="2">Uncharacterized protein</fullName>
    </submittedName>
</protein>
<gene>
    <name evidence="2" type="ORF">OIU79_013616</name>
</gene>
<sequence>MNHLAQIAGGSPAFPGNDARKYTTDKEASPPVIHARAFWDHELLNNVSIWCGGGELVQGRSEASMDCSGGELVQGRSEASMDCSGGSLCFKSLQESYLWLEAGAQPLNESLPTTPH</sequence>
<feature type="region of interest" description="Disordered" evidence="1">
    <location>
        <begin position="1"/>
        <end position="27"/>
    </location>
</feature>
<feature type="compositionally biased region" description="Basic and acidic residues" evidence="1">
    <location>
        <begin position="18"/>
        <end position="27"/>
    </location>
</feature>
<accession>A0A9Q0PPC8</accession>
<evidence type="ECO:0000313" key="2">
    <source>
        <dbReference type="EMBL" id="KAJ6691642.1"/>
    </source>
</evidence>